<dbReference type="Gene3D" id="2.40.128.130">
    <property type="entry name" value="Autotransporter beta-domain"/>
    <property type="match status" value="1"/>
</dbReference>
<dbReference type="InterPro" id="IPR006315">
    <property type="entry name" value="OM_autotransptr_brl_dom"/>
</dbReference>
<evidence type="ECO:0000259" key="1">
    <source>
        <dbReference type="PROSITE" id="PS51208"/>
    </source>
</evidence>
<evidence type="ECO:0000313" key="3">
    <source>
        <dbReference type="Proteomes" id="UP000657372"/>
    </source>
</evidence>
<dbReference type="Proteomes" id="UP000657372">
    <property type="component" value="Unassembled WGS sequence"/>
</dbReference>
<organism evidence="2 3">
    <name type="scientific">Herminiimonas contaminans</name>
    <dbReference type="NCBI Taxonomy" id="1111140"/>
    <lineage>
        <taxon>Bacteria</taxon>
        <taxon>Pseudomonadati</taxon>
        <taxon>Pseudomonadota</taxon>
        <taxon>Betaproteobacteria</taxon>
        <taxon>Burkholderiales</taxon>
        <taxon>Oxalobacteraceae</taxon>
        <taxon>Herminiimonas</taxon>
    </lineage>
</organism>
<evidence type="ECO:0000313" key="2">
    <source>
        <dbReference type="EMBL" id="MBF8179521.1"/>
    </source>
</evidence>
<dbReference type="SUPFAM" id="SSF103515">
    <property type="entry name" value="Autotransporter"/>
    <property type="match status" value="1"/>
</dbReference>
<sequence>MSNNGLIKGTDIGIFNDGGEVVTLTNNGAIEGDNQSGILNRGAIGTLNNTHRIYGWSRGIDNSSGAIITELNNTGTISSDDEAGISNSGTISTLNNKLGGRIENGLSNNASGIIDTLNNKGAIAGSSSNNSSYALYNEGYIGELNNSGLLTSPVDAVYLDAGSNIGSFINSGKIAGSFRNYSGEPLVLHGGTGTIFGVLTGSSGGIGAADIGLIDNPGAQFVFNSGNQLLNDHINVGTNGYSVINAAGVLQVNNHINITGNYSQLAAATLNVGVASNAVANGVSGDLGYGRLIVSGSADIMSGSSIMLKNTGSYRFANGQRYLVVQANSVGTNYNQTALNYGASGFNGTITGSAVADGANLSLVLTLDGGTENQATNGNAQNTLNGLFNYSGTDAGLMNLFNAAAAAGSSEEGNRAGGQLNPAAGQAGVAGASTAISTQVQGIAFERLNNSSPVASLGSNGLSAGDGMRDRAAWGQAFGGKASADARDGVSGYHASYAGLLLGADTAWNDQWRVGGLFNYASTSVSNDDDNAGSYSRVNSYGLSAYAGYTGEPWYLNVSVGAMRSDVQAHRLVDFTGFRGIADSSYKGMQYIAAAQLGYPIKIDQVLPGVVLTPLAGLVYSSLQQDGYTETGGNGAALQVGKSSTHSVKSDLGFKLERAYKTTYGLLKPSVQLLWRHEYSDTRLQSIANFAADTTGATTFTTQGAKPVKDTGVLSLGATLLRSDTLTLSANYTLEQGGGYSSQTGSLLARWRF</sequence>
<protein>
    <submittedName>
        <fullName evidence="2">Autotransporter domain-containing protein</fullName>
    </submittedName>
</protein>
<dbReference type="PROSITE" id="PS51208">
    <property type="entry name" value="AUTOTRANSPORTER"/>
    <property type="match status" value="1"/>
</dbReference>
<keyword evidence="3" id="KW-1185">Reference proteome</keyword>
<dbReference type="Pfam" id="PF03797">
    <property type="entry name" value="Autotransporter"/>
    <property type="match status" value="1"/>
</dbReference>
<comment type="caution">
    <text evidence="2">The sequence shown here is derived from an EMBL/GenBank/DDBJ whole genome shotgun (WGS) entry which is preliminary data.</text>
</comment>
<accession>A0ABS0EXI2</accession>
<reference evidence="2 3" key="1">
    <citation type="submission" date="2020-11" db="EMBL/GenBank/DDBJ databases">
        <title>WGS of Herminiimonas contaminans strain Marseille-Q4544 isolated from planarians Schmidtea mediterranea.</title>
        <authorList>
            <person name="Kangale L."/>
        </authorList>
    </citation>
    <scope>NUCLEOTIDE SEQUENCE [LARGE SCALE GENOMIC DNA]</scope>
    <source>
        <strain evidence="2 3">Marseille-Q4544</strain>
    </source>
</reference>
<dbReference type="SMART" id="SM00869">
    <property type="entry name" value="Autotransporter"/>
    <property type="match status" value="1"/>
</dbReference>
<feature type="domain" description="Autotransporter" evidence="1">
    <location>
        <begin position="466"/>
        <end position="753"/>
    </location>
</feature>
<dbReference type="NCBIfam" id="TIGR01414">
    <property type="entry name" value="autotrans_barl"/>
    <property type="match status" value="1"/>
</dbReference>
<dbReference type="InterPro" id="IPR005546">
    <property type="entry name" value="Autotransporte_beta"/>
</dbReference>
<proteinExistence type="predicted"/>
<gene>
    <name evidence="2" type="ORF">IXC47_17695</name>
</gene>
<dbReference type="InterPro" id="IPR036709">
    <property type="entry name" value="Autotransporte_beta_dom_sf"/>
</dbReference>
<dbReference type="EMBL" id="JADOEL010000020">
    <property type="protein sequence ID" value="MBF8179521.1"/>
    <property type="molecule type" value="Genomic_DNA"/>
</dbReference>
<name>A0ABS0EXI2_9BURK</name>